<name>A0A3M8CXQ6_9BACL</name>
<dbReference type="InterPro" id="IPR050268">
    <property type="entry name" value="NADH-dep_flavin_reductase"/>
</dbReference>
<reference evidence="3 4" key="1">
    <citation type="submission" date="2018-10" db="EMBL/GenBank/DDBJ databases">
        <title>Phylogenomics of Brevibacillus.</title>
        <authorList>
            <person name="Dunlap C."/>
        </authorList>
    </citation>
    <scope>NUCLEOTIDE SEQUENCE [LARGE SCALE GENOMIC DNA]</scope>
    <source>
        <strain evidence="3 4">JCM 15774</strain>
    </source>
</reference>
<evidence type="ECO:0000256" key="1">
    <source>
        <dbReference type="ARBA" id="ARBA00023002"/>
    </source>
</evidence>
<keyword evidence="1" id="KW-0560">Oxidoreductase</keyword>
<dbReference type="SMART" id="SM00903">
    <property type="entry name" value="Flavin_Reduct"/>
    <property type="match status" value="1"/>
</dbReference>
<dbReference type="Gene3D" id="2.30.110.10">
    <property type="entry name" value="Electron Transport, Fmn-binding Protein, Chain A"/>
    <property type="match status" value="1"/>
</dbReference>
<dbReference type="Pfam" id="PF01613">
    <property type="entry name" value="Flavin_Reduct"/>
    <property type="match status" value="1"/>
</dbReference>
<dbReference type="InterPro" id="IPR002563">
    <property type="entry name" value="Flavin_Rdtase-like_dom"/>
</dbReference>
<dbReference type="GO" id="GO:0042602">
    <property type="term" value="F:riboflavin reductase (NADPH) activity"/>
    <property type="evidence" value="ECO:0007669"/>
    <property type="project" value="TreeGrafter"/>
</dbReference>
<dbReference type="RefSeq" id="WP_122926065.1">
    <property type="nucleotide sequence ID" value="NZ_JARMEQ010000031.1"/>
</dbReference>
<dbReference type="AlphaFoldDB" id="A0A3M8CXQ6"/>
<comment type="caution">
    <text evidence="3">The sequence shown here is derived from an EMBL/GenBank/DDBJ whole genome shotgun (WGS) entry which is preliminary data.</text>
</comment>
<organism evidence="3 4">
    <name type="scientific">Brevibacillus nitrificans</name>
    <dbReference type="NCBI Taxonomy" id="651560"/>
    <lineage>
        <taxon>Bacteria</taxon>
        <taxon>Bacillati</taxon>
        <taxon>Bacillota</taxon>
        <taxon>Bacilli</taxon>
        <taxon>Bacillales</taxon>
        <taxon>Paenibacillaceae</taxon>
        <taxon>Brevibacillus</taxon>
    </lineage>
</organism>
<dbReference type="SUPFAM" id="SSF50475">
    <property type="entry name" value="FMN-binding split barrel"/>
    <property type="match status" value="1"/>
</dbReference>
<feature type="domain" description="Flavin reductase like" evidence="2">
    <location>
        <begin position="10"/>
        <end position="149"/>
    </location>
</feature>
<dbReference type="GO" id="GO:0006208">
    <property type="term" value="P:pyrimidine nucleobase catabolic process"/>
    <property type="evidence" value="ECO:0007669"/>
    <property type="project" value="TreeGrafter"/>
</dbReference>
<sequence length="151" mass="16535">MDPRELRNTFGRFATGVTVVTFQDGEAAGGLTVNSFTSVSIDPPLILVSIDRRARSHDALLQQPFVVNILAADQEAIAWQFAGRPQPDLQIGWEETEAGPRLTGTLAHLECEPWQAYDGGDHTLIVGKVTKYAYEQGEALGFYCGKFHKVG</sequence>
<dbReference type="PANTHER" id="PTHR30466:SF1">
    <property type="entry name" value="FMN REDUCTASE (NADH) RUTF"/>
    <property type="match status" value="1"/>
</dbReference>
<keyword evidence="4" id="KW-1185">Reference proteome</keyword>
<dbReference type="EMBL" id="RHHU01000017">
    <property type="protein sequence ID" value="RNB80554.1"/>
    <property type="molecule type" value="Genomic_DNA"/>
</dbReference>
<proteinExistence type="predicted"/>
<evidence type="ECO:0000259" key="2">
    <source>
        <dbReference type="SMART" id="SM00903"/>
    </source>
</evidence>
<evidence type="ECO:0000313" key="3">
    <source>
        <dbReference type="EMBL" id="RNB80554.1"/>
    </source>
</evidence>
<protein>
    <submittedName>
        <fullName evidence="3">Flavin reductase</fullName>
    </submittedName>
</protein>
<dbReference type="InterPro" id="IPR012349">
    <property type="entry name" value="Split_barrel_FMN-bd"/>
</dbReference>
<dbReference type="GO" id="GO:0010181">
    <property type="term" value="F:FMN binding"/>
    <property type="evidence" value="ECO:0007669"/>
    <property type="project" value="InterPro"/>
</dbReference>
<dbReference type="Proteomes" id="UP000269573">
    <property type="component" value="Unassembled WGS sequence"/>
</dbReference>
<evidence type="ECO:0000313" key="4">
    <source>
        <dbReference type="Proteomes" id="UP000269573"/>
    </source>
</evidence>
<dbReference type="PANTHER" id="PTHR30466">
    <property type="entry name" value="FLAVIN REDUCTASE"/>
    <property type="match status" value="1"/>
</dbReference>
<gene>
    <name evidence="3" type="ORF">EDM59_24820</name>
</gene>
<accession>A0A3M8CXQ6</accession>